<evidence type="ECO:0000256" key="3">
    <source>
        <dbReference type="ARBA" id="ARBA00072052"/>
    </source>
</evidence>
<feature type="compositionally biased region" description="Basic and acidic residues" evidence="5">
    <location>
        <begin position="361"/>
        <end position="376"/>
    </location>
</feature>
<dbReference type="InterPro" id="IPR013992">
    <property type="entry name" value="Adenylate_cyclase-assoc_CAP_N"/>
</dbReference>
<feature type="region of interest" description="Disordered" evidence="5">
    <location>
        <begin position="24"/>
        <end position="62"/>
    </location>
</feature>
<dbReference type="EMBL" id="JAPUFD010000001">
    <property type="protein sequence ID" value="MDI1485361.1"/>
    <property type="molecule type" value="Genomic_DNA"/>
</dbReference>
<dbReference type="GO" id="GO:0008179">
    <property type="term" value="F:adenylate cyclase binding"/>
    <property type="evidence" value="ECO:0007669"/>
    <property type="project" value="TreeGrafter"/>
</dbReference>
<feature type="compositionally biased region" description="Polar residues" evidence="5">
    <location>
        <begin position="33"/>
        <end position="47"/>
    </location>
</feature>
<dbReference type="InterPro" id="IPR006599">
    <property type="entry name" value="CARP_motif"/>
</dbReference>
<evidence type="ECO:0000259" key="6">
    <source>
        <dbReference type="PROSITE" id="PS51329"/>
    </source>
</evidence>
<dbReference type="SUPFAM" id="SSF101278">
    <property type="entry name" value="N-terminal domain of adenylylcyclase associated protein, CAP"/>
    <property type="match status" value="1"/>
</dbReference>
<dbReference type="GO" id="GO:0003779">
    <property type="term" value="F:actin binding"/>
    <property type="evidence" value="ECO:0007669"/>
    <property type="project" value="InterPro"/>
</dbReference>
<feature type="compositionally biased region" description="Pro residues" evidence="5">
    <location>
        <begin position="264"/>
        <end position="286"/>
    </location>
</feature>
<evidence type="ECO:0000313" key="7">
    <source>
        <dbReference type="EMBL" id="MDI1485361.1"/>
    </source>
</evidence>
<protein>
    <recommendedName>
        <fullName evidence="3 4">Adenylyl cyclase-associated protein</fullName>
    </recommendedName>
</protein>
<gene>
    <name evidence="7" type="primary">SRV2</name>
    <name evidence="7" type="ORF">OHK93_000498</name>
</gene>
<dbReference type="GO" id="GO:0007015">
    <property type="term" value="P:actin filament organization"/>
    <property type="evidence" value="ECO:0007669"/>
    <property type="project" value="TreeGrafter"/>
</dbReference>
<evidence type="ECO:0000256" key="5">
    <source>
        <dbReference type="SAM" id="MobiDB-lite"/>
    </source>
</evidence>
<name>A0AA43QF04_9LECA</name>
<dbReference type="InterPro" id="IPR001837">
    <property type="entry name" value="Adenylate_cyclase-assoc_CAP"/>
</dbReference>
<dbReference type="InterPro" id="IPR018106">
    <property type="entry name" value="CAP_CS_N"/>
</dbReference>
<feature type="domain" description="C-CAP/cofactor C-like" evidence="6">
    <location>
        <begin position="371"/>
        <end position="507"/>
    </location>
</feature>
<dbReference type="PANTHER" id="PTHR10652">
    <property type="entry name" value="ADENYLYL CYCLASE-ASSOCIATED PROTEIN"/>
    <property type="match status" value="1"/>
</dbReference>
<dbReference type="InterPro" id="IPR036223">
    <property type="entry name" value="CAP_C_sf"/>
</dbReference>
<dbReference type="Pfam" id="PF21938">
    <property type="entry name" value="CAP_N"/>
    <property type="match status" value="1"/>
</dbReference>
<comment type="caution">
    <text evidence="7">The sequence shown here is derived from an EMBL/GenBank/DDBJ whole genome shotgun (WGS) entry which is preliminary data.</text>
</comment>
<accession>A0AA43QF04</accession>
<dbReference type="GO" id="GO:0019933">
    <property type="term" value="P:cAMP-mediated signaling"/>
    <property type="evidence" value="ECO:0007669"/>
    <property type="project" value="TreeGrafter"/>
</dbReference>
<dbReference type="Pfam" id="PF08603">
    <property type="entry name" value="CAP_C"/>
    <property type="match status" value="1"/>
</dbReference>
<sequence>MSQMNSLTTLIKRLEAATSRLEDMVPSLGDGSDPSNGLSPGQPQYNNDHARGASPSVSHDVERLPPAIDDFDAMINGDVKTYVNMSEEIGGLVAEQSAAVLRAFAAERKFLIVTTKSKKPDVQSTTYMEVLKELQSMMGAVNDIREANRASPLFTHLTTVSEGIAVLGWITIDPKPVDYVTDMLNSTKFYGNRIITLHKEKDKKQVDWVNSFYAIFKSMSTYIEDHYSGGVTWNPKGMDAQVALQEIQSGQLASRSPQPHSSAPAPPPPPPPLPTFDNAPPPPPMPLNGSSSKGSSDMGAVFDEISRGSSVTSHLKKVDKSEMTHKNPSLRAKDASVPSGPVRSSSQTSTSSRGKSPLPGRKPESMRTKRPPRKELDGTKWLIENYDNHSGMLEIKAQISHSILISRCTKTTIRVIGKANAISLDNCTQVSLAIDSLVSSVDVIKCPKFEMQVLGTLPTIMLDQVDSAQIYLSRESLGTEVFTSKCSGVNINVPGRTEEDDYAERPVPEQIKSVIRNGQVVSEIVEHAG</sequence>
<dbReference type="PANTHER" id="PTHR10652:SF0">
    <property type="entry name" value="ADENYLYL CYCLASE-ASSOCIATED PROTEIN"/>
    <property type="match status" value="1"/>
</dbReference>
<evidence type="ECO:0000256" key="4">
    <source>
        <dbReference type="RuleBase" id="RU000647"/>
    </source>
</evidence>
<feature type="compositionally biased region" description="Low complexity" evidence="5">
    <location>
        <begin position="253"/>
        <end position="263"/>
    </location>
</feature>
<comment type="function">
    <text evidence="2">The N-terminal domain binds to adenylyl cyclase, thereby enabling adenylyl cyclase to be activated by upstream regulatory signals, such as Ras. The C-terminal domain is required for normal cellular morphology and growth control.</text>
</comment>
<dbReference type="GO" id="GO:0005737">
    <property type="term" value="C:cytoplasm"/>
    <property type="evidence" value="ECO:0007669"/>
    <property type="project" value="TreeGrafter"/>
</dbReference>
<keyword evidence="8" id="KW-1185">Reference proteome</keyword>
<dbReference type="InterPro" id="IPR016098">
    <property type="entry name" value="CAP/MinC_C"/>
</dbReference>
<dbReference type="Pfam" id="PF01213">
    <property type="entry name" value="CAP_N-CM"/>
    <property type="match status" value="1"/>
</dbReference>
<dbReference type="AlphaFoldDB" id="A0AA43QF04"/>
<proteinExistence type="inferred from homology"/>
<dbReference type="InterPro" id="IPR028417">
    <property type="entry name" value="CAP_CS_C"/>
</dbReference>
<dbReference type="PROSITE" id="PS01089">
    <property type="entry name" value="CAP_2"/>
    <property type="match status" value="1"/>
</dbReference>
<dbReference type="PROSITE" id="PS51329">
    <property type="entry name" value="C_CAP_COFACTOR_C"/>
    <property type="match status" value="1"/>
</dbReference>
<dbReference type="Gene3D" id="1.25.40.330">
    <property type="entry name" value="Adenylate cyclase-associated CAP, N-terminal domain"/>
    <property type="match status" value="1"/>
</dbReference>
<evidence type="ECO:0000313" key="8">
    <source>
        <dbReference type="Proteomes" id="UP001161017"/>
    </source>
</evidence>
<reference evidence="7" key="1">
    <citation type="journal article" date="2023" name="Genome Biol. Evol.">
        <title>First Whole Genome Sequence and Flow Cytometry Genome Size Data for the Lichen-Forming Fungus Ramalina farinacea (Ascomycota).</title>
        <authorList>
            <person name="Llewellyn T."/>
            <person name="Mian S."/>
            <person name="Hill R."/>
            <person name="Leitch I.J."/>
            <person name="Gaya E."/>
        </authorList>
    </citation>
    <scope>NUCLEOTIDE SEQUENCE</scope>
    <source>
        <strain evidence="7">LIQ254RAFAR</strain>
    </source>
</reference>
<evidence type="ECO:0000256" key="2">
    <source>
        <dbReference type="ARBA" id="ARBA00054756"/>
    </source>
</evidence>
<feature type="region of interest" description="Disordered" evidence="5">
    <location>
        <begin position="249"/>
        <end position="376"/>
    </location>
</feature>
<organism evidence="7 8">
    <name type="scientific">Ramalina farinacea</name>
    <dbReference type="NCBI Taxonomy" id="258253"/>
    <lineage>
        <taxon>Eukaryota</taxon>
        <taxon>Fungi</taxon>
        <taxon>Dikarya</taxon>
        <taxon>Ascomycota</taxon>
        <taxon>Pezizomycotina</taxon>
        <taxon>Lecanoromycetes</taxon>
        <taxon>OSLEUM clade</taxon>
        <taxon>Lecanoromycetidae</taxon>
        <taxon>Lecanorales</taxon>
        <taxon>Lecanorineae</taxon>
        <taxon>Ramalinaceae</taxon>
        <taxon>Ramalina</taxon>
    </lineage>
</organism>
<dbReference type="InterPro" id="IPR013912">
    <property type="entry name" value="Adenylate_cyclase-assoc_CAP_C"/>
</dbReference>
<dbReference type="Proteomes" id="UP001161017">
    <property type="component" value="Unassembled WGS sequence"/>
</dbReference>
<dbReference type="SUPFAM" id="SSF69340">
    <property type="entry name" value="C-terminal domain of adenylylcyclase associated protein"/>
    <property type="match status" value="1"/>
</dbReference>
<dbReference type="FunFam" id="1.25.40.330:FF:000001">
    <property type="entry name" value="Adenylyl cyclase-associated protein"/>
    <property type="match status" value="1"/>
</dbReference>
<dbReference type="InterPro" id="IPR053950">
    <property type="entry name" value="CAP_N"/>
</dbReference>
<comment type="similarity">
    <text evidence="1 4">Belongs to the CAP family.</text>
</comment>
<feature type="compositionally biased region" description="Basic and acidic residues" evidence="5">
    <location>
        <begin position="316"/>
        <end position="325"/>
    </location>
</feature>
<dbReference type="InterPro" id="IPR036222">
    <property type="entry name" value="CAP_N_sf"/>
</dbReference>
<dbReference type="Gene3D" id="2.160.20.70">
    <property type="match status" value="1"/>
</dbReference>
<dbReference type="FunFam" id="2.160.20.70:FF:000008">
    <property type="entry name" value="Adenylyl cyclase-associated protein"/>
    <property type="match status" value="1"/>
</dbReference>
<dbReference type="InterPro" id="IPR017901">
    <property type="entry name" value="C-CAP_CF_C-like"/>
</dbReference>
<evidence type="ECO:0000256" key="1">
    <source>
        <dbReference type="ARBA" id="ARBA00007659"/>
    </source>
</evidence>
<dbReference type="SMART" id="SM00673">
    <property type="entry name" value="CARP"/>
    <property type="match status" value="2"/>
</dbReference>
<feature type="compositionally biased region" description="Low complexity" evidence="5">
    <location>
        <begin position="338"/>
        <end position="356"/>
    </location>
</feature>
<dbReference type="PROSITE" id="PS01088">
    <property type="entry name" value="CAP_1"/>
    <property type="match status" value="1"/>
</dbReference>